<dbReference type="AlphaFoldDB" id="A0A382PQI2"/>
<organism evidence="1">
    <name type="scientific">marine metagenome</name>
    <dbReference type="NCBI Taxonomy" id="408172"/>
    <lineage>
        <taxon>unclassified sequences</taxon>
        <taxon>metagenomes</taxon>
        <taxon>ecological metagenomes</taxon>
    </lineage>
</organism>
<gene>
    <name evidence="1" type="ORF">METZ01_LOCUS328340</name>
</gene>
<sequence>MAEVTEAGPRVLVPGLANLPPGIERYRIRGGAVTALLLSAGDTLEINDPEGCQPVEVTAFDREGRSDPGLLGVNTAAPAAGIIEILHGGGEDARRVADALAEQSVDISTARAIHGFGPDSPADETLCLTAQADLVCVIGAPGAKMLAHEQNPPTDVIAWVTRSSAPPEGVQVLPDPLADQNQDFRIAKATARAYQVTAGEFIQVIDVEGRECSDFQCFSVA</sequence>
<dbReference type="EMBL" id="UINC01108977">
    <property type="protein sequence ID" value="SVC75486.1"/>
    <property type="molecule type" value="Genomic_DNA"/>
</dbReference>
<accession>A0A382PQI2</accession>
<evidence type="ECO:0000313" key="1">
    <source>
        <dbReference type="EMBL" id="SVC75486.1"/>
    </source>
</evidence>
<proteinExistence type="predicted"/>
<protein>
    <submittedName>
        <fullName evidence="1">Uncharacterized protein</fullName>
    </submittedName>
</protein>
<name>A0A382PQI2_9ZZZZ</name>
<feature type="non-terminal residue" evidence="1">
    <location>
        <position position="221"/>
    </location>
</feature>
<reference evidence="1" key="1">
    <citation type="submission" date="2018-05" db="EMBL/GenBank/DDBJ databases">
        <authorList>
            <person name="Lanie J.A."/>
            <person name="Ng W.-L."/>
            <person name="Kazmierczak K.M."/>
            <person name="Andrzejewski T.M."/>
            <person name="Davidsen T.M."/>
            <person name="Wayne K.J."/>
            <person name="Tettelin H."/>
            <person name="Glass J.I."/>
            <person name="Rusch D."/>
            <person name="Podicherti R."/>
            <person name="Tsui H.-C.T."/>
            <person name="Winkler M.E."/>
        </authorList>
    </citation>
    <scope>NUCLEOTIDE SEQUENCE</scope>
</reference>